<evidence type="ECO:0000256" key="2">
    <source>
        <dbReference type="ARBA" id="ARBA00022692"/>
    </source>
</evidence>
<evidence type="ECO:0000313" key="7">
    <source>
        <dbReference type="EMBL" id="OSM06244.1"/>
    </source>
</evidence>
<dbReference type="GO" id="GO:0005886">
    <property type="term" value="C:plasma membrane"/>
    <property type="evidence" value="ECO:0007669"/>
    <property type="project" value="TreeGrafter"/>
</dbReference>
<evidence type="ECO:0000259" key="6">
    <source>
        <dbReference type="Pfam" id="PF01957"/>
    </source>
</evidence>
<evidence type="ECO:0000256" key="5">
    <source>
        <dbReference type="SAM" id="Phobius"/>
    </source>
</evidence>
<gene>
    <name evidence="7" type="ORF">MAIT1_01229</name>
</gene>
<keyword evidence="8" id="KW-1185">Reference proteome</keyword>
<feature type="domain" description="NfeD-like C-terminal" evidence="6">
    <location>
        <begin position="93"/>
        <end position="146"/>
    </location>
</feature>
<feature type="transmembrane region" description="Helical" evidence="5">
    <location>
        <begin position="12"/>
        <end position="34"/>
    </location>
</feature>
<dbReference type="GO" id="GO:0008233">
    <property type="term" value="F:peptidase activity"/>
    <property type="evidence" value="ECO:0007669"/>
    <property type="project" value="UniProtKB-KW"/>
</dbReference>
<dbReference type="OrthoDB" id="9810336at2"/>
<evidence type="ECO:0000256" key="4">
    <source>
        <dbReference type="ARBA" id="ARBA00023136"/>
    </source>
</evidence>
<dbReference type="PANTHER" id="PTHR33507:SF3">
    <property type="entry name" value="INNER MEMBRANE PROTEIN YBBJ"/>
    <property type="match status" value="1"/>
</dbReference>
<name>A0A1Y2K7H0_9PROT</name>
<accession>A0A1Y2K7H0</accession>
<organism evidence="7 8">
    <name type="scientific">Magnetofaba australis IT-1</name>
    <dbReference type="NCBI Taxonomy" id="1434232"/>
    <lineage>
        <taxon>Bacteria</taxon>
        <taxon>Pseudomonadati</taxon>
        <taxon>Pseudomonadota</taxon>
        <taxon>Magnetococcia</taxon>
        <taxon>Magnetococcales</taxon>
        <taxon>Magnetococcaceae</taxon>
        <taxon>Magnetofaba</taxon>
    </lineage>
</organism>
<evidence type="ECO:0000256" key="3">
    <source>
        <dbReference type="ARBA" id="ARBA00022989"/>
    </source>
</evidence>
<keyword evidence="7" id="KW-0645">Protease</keyword>
<dbReference type="STRING" id="1434232.MAIT1_01229"/>
<keyword evidence="7" id="KW-0378">Hydrolase</keyword>
<dbReference type="InterPro" id="IPR052165">
    <property type="entry name" value="Membrane_assoc_protease"/>
</dbReference>
<dbReference type="RefSeq" id="WP_085441378.1">
    <property type="nucleotide sequence ID" value="NZ_LVJN01000016.1"/>
</dbReference>
<dbReference type="AlphaFoldDB" id="A0A1Y2K7H0"/>
<dbReference type="Pfam" id="PF01957">
    <property type="entry name" value="NfeD"/>
    <property type="match status" value="1"/>
</dbReference>
<keyword evidence="4 5" id="KW-0472">Membrane</keyword>
<reference evidence="7 8" key="1">
    <citation type="journal article" date="2016" name="BMC Genomics">
        <title>Combined genomic and structural analyses of a cultured magnetotactic bacterium reveals its niche adaptation to a dynamic environment.</title>
        <authorList>
            <person name="Araujo A.C."/>
            <person name="Morillo V."/>
            <person name="Cypriano J."/>
            <person name="Teixeira L.C."/>
            <person name="Leao P."/>
            <person name="Lyra S."/>
            <person name="Almeida L.G."/>
            <person name="Bazylinski D.A."/>
            <person name="Vasconcellos A.T."/>
            <person name="Abreu F."/>
            <person name="Lins U."/>
        </authorList>
    </citation>
    <scope>NUCLEOTIDE SEQUENCE [LARGE SCALE GENOMIC DNA]</scope>
    <source>
        <strain evidence="7 8">IT-1</strain>
    </source>
</reference>
<sequence length="156" mass="17424">MELEWSVISHWHWWIAGALFLIIELLSPAFFFLWLGVAAGVTGAALLLFPELDWKWQTLLFAGLSLAALYIWHRVIKHHPQESDAPQLNQRGAQYVGRQFTLIEPIVNGMGRIRVDDASWRIHGADLPAGAVVTVVAVEGVTLRVEAASTQSERES</sequence>
<dbReference type="GO" id="GO:0006508">
    <property type="term" value="P:proteolysis"/>
    <property type="evidence" value="ECO:0007669"/>
    <property type="project" value="UniProtKB-KW"/>
</dbReference>
<keyword evidence="2 5" id="KW-0812">Transmembrane</keyword>
<dbReference type="Proteomes" id="UP000194003">
    <property type="component" value="Unassembled WGS sequence"/>
</dbReference>
<dbReference type="InterPro" id="IPR012340">
    <property type="entry name" value="NA-bd_OB-fold"/>
</dbReference>
<dbReference type="InterPro" id="IPR002810">
    <property type="entry name" value="NfeD-like_C"/>
</dbReference>
<dbReference type="Gene3D" id="2.40.50.140">
    <property type="entry name" value="Nucleic acid-binding proteins"/>
    <property type="match status" value="1"/>
</dbReference>
<dbReference type="PANTHER" id="PTHR33507">
    <property type="entry name" value="INNER MEMBRANE PROTEIN YBBJ"/>
    <property type="match status" value="1"/>
</dbReference>
<evidence type="ECO:0000256" key="1">
    <source>
        <dbReference type="ARBA" id="ARBA00004141"/>
    </source>
</evidence>
<keyword evidence="3 5" id="KW-1133">Transmembrane helix</keyword>
<comment type="subcellular location">
    <subcellularLocation>
        <location evidence="1">Membrane</location>
        <topology evidence="1">Multi-pass membrane protein</topology>
    </subcellularLocation>
</comment>
<dbReference type="EMBL" id="LVJN01000016">
    <property type="protein sequence ID" value="OSM06244.1"/>
    <property type="molecule type" value="Genomic_DNA"/>
</dbReference>
<protein>
    <submittedName>
        <fullName evidence="7">Putative activity regulator of membrane protease YbbK-like protein</fullName>
    </submittedName>
</protein>
<comment type="caution">
    <text evidence="7">The sequence shown here is derived from an EMBL/GenBank/DDBJ whole genome shotgun (WGS) entry which is preliminary data.</text>
</comment>
<evidence type="ECO:0000313" key="8">
    <source>
        <dbReference type="Proteomes" id="UP000194003"/>
    </source>
</evidence>
<proteinExistence type="predicted"/>
<feature type="transmembrane region" description="Helical" evidence="5">
    <location>
        <begin position="54"/>
        <end position="72"/>
    </location>
</feature>